<evidence type="ECO:0008006" key="3">
    <source>
        <dbReference type="Google" id="ProtNLM"/>
    </source>
</evidence>
<dbReference type="Gene3D" id="3.40.50.1820">
    <property type="entry name" value="alpha/beta hydrolase"/>
    <property type="match status" value="1"/>
</dbReference>
<dbReference type="AlphaFoldDB" id="A0A8J3JCS0"/>
<comment type="caution">
    <text evidence="1">The sequence shown here is derived from an EMBL/GenBank/DDBJ whole genome shotgun (WGS) entry which is preliminary data.</text>
</comment>
<evidence type="ECO:0000313" key="2">
    <source>
        <dbReference type="Proteomes" id="UP000601223"/>
    </source>
</evidence>
<dbReference type="GO" id="GO:0008374">
    <property type="term" value="F:O-acyltransferase activity"/>
    <property type="evidence" value="ECO:0007669"/>
    <property type="project" value="InterPro"/>
</dbReference>
<accession>A0A8J3JCS0</accession>
<dbReference type="Proteomes" id="UP000601223">
    <property type="component" value="Unassembled WGS sequence"/>
</dbReference>
<dbReference type="InterPro" id="IPR029058">
    <property type="entry name" value="AB_hydrolase_fold"/>
</dbReference>
<dbReference type="Pfam" id="PF02450">
    <property type="entry name" value="LCAT"/>
    <property type="match status" value="1"/>
</dbReference>
<name>A0A8J3JCS0_9ACTN</name>
<dbReference type="SUPFAM" id="SSF53474">
    <property type="entry name" value="alpha/beta-Hydrolases"/>
    <property type="match status" value="1"/>
</dbReference>
<dbReference type="EMBL" id="BONF01000009">
    <property type="protein sequence ID" value="GIF80279.1"/>
    <property type="molecule type" value="Genomic_DNA"/>
</dbReference>
<protein>
    <recommendedName>
        <fullName evidence="3">Lecithin:cholesterol acyltransferase</fullName>
    </recommendedName>
</protein>
<proteinExistence type="predicted"/>
<gene>
    <name evidence="1" type="ORF">Cba03nite_16280</name>
</gene>
<sequence>MRDAVMVIPGIMGSELVDERTDSVVWGMADVRWYADAWLGGDGLLPLMPGRAPVRATRLLRAPAFAPFLRGVEPYTELLAALRQVCADPAAVAEFPYDWRLAVSVNAQGLAQAAVRHLERWRRHRLGDPQARLVLVAHSMGGLVARWFTELLGGSEITRSVITIGTPFFGAVAATKMINSGLGTPVPLPHRRVRELAVALPGLYDLLPRYRCVRAAGGLRRLEPVDVADFGGDLDLAKAALPFSAEADRLLGRPGLRAVVGVDQPTAQSLEIVEGVVTVHDFLAGAENRAGDGTVYRDAAAPPGVEPTYVSQGHGALARTAEVIAHVRAVLTESPLGPPLGAEGVGVEVPDVVQVGEQFDVVAVNRSDPARVTCRVVDAGTGASVARPVFVAAGGATVAYVRLPARGLYRVEVKSGGASAVRQLVLATS</sequence>
<reference evidence="1 2" key="1">
    <citation type="submission" date="2021-01" db="EMBL/GenBank/DDBJ databases">
        <title>Whole genome shotgun sequence of Catellatospora bangladeshensis NBRC 107357.</title>
        <authorList>
            <person name="Komaki H."/>
            <person name="Tamura T."/>
        </authorList>
    </citation>
    <scope>NUCLEOTIDE SEQUENCE [LARGE SCALE GENOMIC DNA]</scope>
    <source>
        <strain evidence="1 2">NBRC 107357</strain>
    </source>
</reference>
<evidence type="ECO:0000313" key="1">
    <source>
        <dbReference type="EMBL" id="GIF80279.1"/>
    </source>
</evidence>
<organism evidence="1 2">
    <name type="scientific">Catellatospora bangladeshensis</name>
    <dbReference type="NCBI Taxonomy" id="310355"/>
    <lineage>
        <taxon>Bacteria</taxon>
        <taxon>Bacillati</taxon>
        <taxon>Actinomycetota</taxon>
        <taxon>Actinomycetes</taxon>
        <taxon>Micromonosporales</taxon>
        <taxon>Micromonosporaceae</taxon>
        <taxon>Catellatospora</taxon>
    </lineage>
</organism>
<dbReference type="GO" id="GO:0006629">
    <property type="term" value="P:lipid metabolic process"/>
    <property type="evidence" value="ECO:0007669"/>
    <property type="project" value="InterPro"/>
</dbReference>
<dbReference type="RefSeq" id="WP_203743684.1">
    <property type="nucleotide sequence ID" value="NZ_BONF01000009.1"/>
</dbReference>
<dbReference type="InterPro" id="IPR003386">
    <property type="entry name" value="LACT/PDAT_acylTrfase"/>
</dbReference>
<keyword evidence="2" id="KW-1185">Reference proteome</keyword>